<protein>
    <recommendedName>
        <fullName evidence="3">HTH merR-type domain-containing protein</fullName>
    </recommendedName>
</protein>
<organism evidence="2">
    <name type="scientific">hot springs metagenome</name>
    <dbReference type="NCBI Taxonomy" id="433727"/>
    <lineage>
        <taxon>unclassified sequences</taxon>
        <taxon>metagenomes</taxon>
        <taxon>ecological metagenomes</taxon>
    </lineage>
</organism>
<feature type="region of interest" description="Disordered" evidence="1">
    <location>
        <begin position="63"/>
        <end position="100"/>
    </location>
</feature>
<evidence type="ECO:0008006" key="3">
    <source>
        <dbReference type="Google" id="ProtNLM"/>
    </source>
</evidence>
<proteinExistence type="predicted"/>
<accession>A0A5J4KSN9</accession>
<dbReference type="Gene3D" id="1.10.1660.10">
    <property type="match status" value="1"/>
</dbReference>
<evidence type="ECO:0000313" key="2">
    <source>
        <dbReference type="EMBL" id="GER92294.1"/>
    </source>
</evidence>
<comment type="caution">
    <text evidence="2">The sequence shown here is derived from an EMBL/GenBank/DDBJ whole genome shotgun (WGS) entry which is preliminary data.</text>
</comment>
<dbReference type="EMBL" id="BLAB01000001">
    <property type="protein sequence ID" value="GER92294.1"/>
    <property type="molecule type" value="Genomic_DNA"/>
</dbReference>
<sequence>MAHSQLFTIDELSQRTGYRAGTIRLMKRYGFFKANEDYIQRTKSNNTLFTEKAVNRLITRREGKIREEAADHGRNKKVEEVQETKTLYDSGTERKDRLQP</sequence>
<feature type="compositionally biased region" description="Basic and acidic residues" evidence="1">
    <location>
        <begin position="63"/>
        <end position="83"/>
    </location>
</feature>
<name>A0A5J4KSN9_9ZZZZ</name>
<evidence type="ECO:0000256" key="1">
    <source>
        <dbReference type="SAM" id="MobiDB-lite"/>
    </source>
</evidence>
<gene>
    <name evidence="2" type="ORF">A45J_0009</name>
</gene>
<reference evidence="2" key="1">
    <citation type="submission" date="2019-10" db="EMBL/GenBank/DDBJ databases">
        <title>Metagenomic sequencing of thiosulfate-disproportionating enrichment culture.</title>
        <authorList>
            <person name="Umezawa K."/>
            <person name="Kojima H."/>
            <person name="Fukui M."/>
        </authorList>
    </citation>
    <scope>NUCLEOTIDE SEQUENCE</scope>
    <source>
        <strain evidence="2">45J</strain>
    </source>
</reference>
<dbReference type="AlphaFoldDB" id="A0A5J4KSN9"/>
<feature type="compositionally biased region" description="Basic and acidic residues" evidence="1">
    <location>
        <begin position="91"/>
        <end position="100"/>
    </location>
</feature>